<dbReference type="EMBL" id="SNRW01000838">
    <property type="protein sequence ID" value="KAA6398993.1"/>
    <property type="molecule type" value="Genomic_DNA"/>
</dbReference>
<accession>A0A5J4WVY6</accession>
<evidence type="ECO:0000256" key="1">
    <source>
        <dbReference type="SAM" id="MobiDB-lite"/>
    </source>
</evidence>
<evidence type="ECO:0000313" key="2">
    <source>
        <dbReference type="EMBL" id="KAA6398993.1"/>
    </source>
</evidence>
<sequence length="182" mass="20792">MQGSIKVTRASDGTNQKKHSRTRNLASVIGEIQYTKAQFKRGVLHTKMLQKLKDKEVASRGRKKQAQLNKSAIPDITWWINKLAQNQPLCFTKPNRWITVQTYASSSGCGAILIRENQEKVFAHGEWKDNTVTMYCLNKGKGSITIAPLLVKVIQMRRLSNQERSPLEDAQGTWDLDLYRYI</sequence>
<dbReference type="AlphaFoldDB" id="A0A5J4WVY6"/>
<feature type="region of interest" description="Disordered" evidence="1">
    <location>
        <begin position="1"/>
        <end position="22"/>
    </location>
</feature>
<protein>
    <submittedName>
        <fullName evidence="2">Uncharacterized protein</fullName>
    </submittedName>
</protein>
<gene>
    <name evidence="2" type="ORF">EZS28_005479</name>
</gene>
<evidence type="ECO:0000313" key="3">
    <source>
        <dbReference type="Proteomes" id="UP000324800"/>
    </source>
</evidence>
<comment type="caution">
    <text evidence="2">The sequence shown here is derived from an EMBL/GenBank/DDBJ whole genome shotgun (WGS) entry which is preliminary data.</text>
</comment>
<reference evidence="2 3" key="1">
    <citation type="submission" date="2019-03" db="EMBL/GenBank/DDBJ databases">
        <title>Single cell metagenomics reveals metabolic interactions within the superorganism composed of flagellate Streblomastix strix and complex community of Bacteroidetes bacteria on its surface.</title>
        <authorList>
            <person name="Treitli S.C."/>
            <person name="Kolisko M."/>
            <person name="Husnik F."/>
            <person name="Keeling P."/>
            <person name="Hampl V."/>
        </authorList>
    </citation>
    <scope>NUCLEOTIDE SEQUENCE [LARGE SCALE GENOMIC DNA]</scope>
    <source>
        <strain evidence="2">ST1C</strain>
    </source>
</reference>
<dbReference type="Proteomes" id="UP000324800">
    <property type="component" value="Unassembled WGS sequence"/>
</dbReference>
<organism evidence="2 3">
    <name type="scientific">Streblomastix strix</name>
    <dbReference type="NCBI Taxonomy" id="222440"/>
    <lineage>
        <taxon>Eukaryota</taxon>
        <taxon>Metamonada</taxon>
        <taxon>Preaxostyla</taxon>
        <taxon>Oxymonadida</taxon>
        <taxon>Streblomastigidae</taxon>
        <taxon>Streblomastix</taxon>
    </lineage>
</organism>
<name>A0A5J4WVY6_9EUKA</name>
<proteinExistence type="predicted"/>